<dbReference type="SUPFAM" id="SSF55821">
    <property type="entry name" value="YrdC/RibB"/>
    <property type="match status" value="1"/>
</dbReference>
<dbReference type="PROSITE" id="PS00150">
    <property type="entry name" value="ACYLPHOSPHATASE_1"/>
    <property type="match status" value="1"/>
</dbReference>
<dbReference type="InterPro" id="IPR006070">
    <property type="entry name" value="Sua5-like_dom"/>
</dbReference>
<evidence type="ECO:0000256" key="6">
    <source>
        <dbReference type="ARBA" id="ARBA00022833"/>
    </source>
</evidence>
<dbReference type="InterPro" id="IPR001792">
    <property type="entry name" value="Acylphosphatase-like_dom"/>
</dbReference>
<reference evidence="12 13" key="1">
    <citation type="submission" date="2018-04" db="EMBL/GenBank/DDBJ databases">
        <title>Genomic Encyclopedia of Type Strains, Phase IV (KMG-IV): sequencing the most valuable type-strain genomes for metagenomic binning, comparative biology and taxonomic classification.</title>
        <authorList>
            <person name="Goeker M."/>
        </authorList>
    </citation>
    <scope>NUCLEOTIDE SEQUENCE [LARGE SCALE GENOMIC DNA]</scope>
    <source>
        <strain evidence="12 13">DSM 104150</strain>
    </source>
</reference>
<keyword evidence="6" id="KW-0862">Zinc</keyword>
<gene>
    <name evidence="12" type="ORF">C8D93_10968</name>
</gene>
<evidence type="ECO:0000259" key="11">
    <source>
        <dbReference type="PROSITE" id="PS51163"/>
    </source>
</evidence>
<dbReference type="RefSeq" id="WP_211307377.1">
    <property type="nucleotide sequence ID" value="NZ_CAWNXA010000009.1"/>
</dbReference>
<dbReference type="PANTHER" id="PTHR42959:SF1">
    <property type="entry name" value="CARBAMOYLTRANSFERASE HYPF"/>
    <property type="match status" value="1"/>
</dbReference>
<dbReference type="GO" id="GO:0003998">
    <property type="term" value="F:acylphosphatase activity"/>
    <property type="evidence" value="ECO:0007669"/>
    <property type="project" value="UniProtKB-EC"/>
</dbReference>
<dbReference type="GO" id="GO:0016743">
    <property type="term" value="F:carboxyl- or carbamoyltransferase activity"/>
    <property type="evidence" value="ECO:0007669"/>
    <property type="project" value="UniProtKB-UniRule"/>
</dbReference>
<dbReference type="Pfam" id="PF01300">
    <property type="entry name" value="Sua5_yciO_yrdC"/>
    <property type="match status" value="1"/>
</dbReference>
<dbReference type="InterPro" id="IPR011125">
    <property type="entry name" value="Znf_HypF"/>
</dbReference>
<dbReference type="Gene3D" id="3.30.420.360">
    <property type="match status" value="1"/>
</dbReference>
<dbReference type="InterPro" id="IPR041440">
    <property type="entry name" value="HypF_C"/>
</dbReference>
<organism evidence="12 13">
    <name type="scientific">Sinimarinibacterium flocculans</name>
    <dbReference type="NCBI Taxonomy" id="985250"/>
    <lineage>
        <taxon>Bacteria</taxon>
        <taxon>Pseudomonadati</taxon>
        <taxon>Pseudomonadota</taxon>
        <taxon>Gammaproteobacteria</taxon>
        <taxon>Nevskiales</taxon>
        <taxon>Nevskiaceae</taxon>
        <taxon>Sinimarinibacterium</taxon>
    </lineage>
</organism>
<dbReference type="Pfam" id="PF17788">
    <property type="entry name" value="HypF_C"/>
    <property type="match status" value="1"/>
</dbReference>
<evidence type="ECO:0000259" key="10">
    <source>
        <dbReference type="PROSITE" id="PS51160"/>
    </source>
</evidence>
<evidence type="ECO:0000313" key="13">
    <source>
        <dbReference type="Proteomes" id="UP000248330"/>
    </source>
</evidence>
<dbReference type="Gene3D" id="3.30.420.40">
    <property type="match status" value="1"/>
</dbReference>
<keyword evidence="4" id="KW-0479">Metal-binding</keyword>
<evidence type="ECO:0000256" key="8">
    <source>
        <dbReference type="PIRNR" id="PIRNR006256"/>
    </source>
</evidence>
<dbReference type="GO" id="GO:0008270">
    <property type="term" value="F:zinc ion binding"/>
    <property type="evidence" value="ECO:0007669"/>
    <property type="project" value="UniProtKB-KW"/>
</dbReference>
<dbReference type="InterPro" id="IPR004421">
    <property type="entry name" value="Carbamoyltransferase_HypF"/>
</dbReference>
<dbReference type="PROSITE" id="PS51163">
    <property type="entry name" value="YRDC"/>
    <property type="match status" value="1"/>
</dbReference>
<evidence type="ECO:0000256" key="4">
    <source>
        <dbReference type="ARBA" id="ARBA00022723"/>
    </source>
</evidence>
<dbReference type="GO" id="GO:0003725">
    <property type="term" value="F:double-stranded RNA binding"/>
    <property type="evidence" value="ECO:0007669"/>
    <property type="project" value="InterPro"/>
</dbReference>
<comment type="function">
    <text evidence="8">Involved in the maturation of [NiFe] hydrogenases. Along with HypE, it catalyzes the synthesis of the CN ligands of the active site iron of [NiFe]-hydrogenases. HypF functions as a carbamoyl transferase using carbamoylphosphate as a substrate and transferring the carboxamido moiety in an ATP-dependent reaction to the thiolate of the C-terminal cysteine of HypE yielding a protein-S-carboxamide.</text>
</comment>
<evidence type="ECO:0000313" key="12">
    <source>
        <dbReference type="EMBL" id="PXV65689.1"/>
    </source>
</evidence>
<keyword evidence="5" id="KW-0863">Zinc-finger</keyword>
<dbReference type="EC" id="6.2.-.-" evidence="8"/>
<dbReference type="Gene3D" id="3.90.870.50">
    <property type="match status" value="1"/>
</dbReference>
<dbReference type="InterPro" id="IPR051060">
    <property type="entry name" value="Carbamoyltrans_HypF-like"/>
</dbReference>
<dbReference type="InterPro" id="IPR055128">
    <property type="entry name" value="HypF_C_2"/>
</dbReference>
<protein>
    <recommendedName>
        <fullName evidence="8">Carbamoyltransferase HypF</fullName>
        <ecNumber evidence="8">6.2.-.-</ecNumber>
    </recommendedName>
</protein>
<dbReference type="PANTHER" id="PTHR42959">
    <property type="entry name" value="CARBAMOYLTRANSFERASE"/>
    <property type="match status" value="1"/>
</dbReference>
<dbReference type="SUPFAM" id="SSF54975">
    <property type="entry name" value="Acylphosphatase/BLUF domain-like"/>
    <property type="match status" value="1"/>
</dbReference>
<evidence type="ECO:0000256" key="9">
    <source>
        <dbReference type="PROSITE-ProRule" id="PRU00520"/>
    </source>
</evidence>
<accession>A0A318E9K1</accession>
<dbReference type="Gene3D" id="3.30.110.120">
    <property type="match status" value="1"/>
</dbReference>
<comment type="similarity">
    <text evidence="2 8">Belongs to the carbamoyltransferase HypF family.</text>
</comment>
<dbReference type="Pfam" id="PF07503">
    <property type="entry name" value="zf-HYPF"/>
    <property type="match status" value="2"/>
</dbReference>
<evidence type="ECO:0000256" key="2">
    <source>
        <dbReference type="ARBA" id="ARBA00008097"/>
    </source>
</evidence>
<keyword evidence="13" id="KW-1185">Reference proteome</keyword>
<keyword evidence="3" id="KW-0436">Ligase</keyword>
<proteinExistence type="inferred from homology"/>
<dbReference type="PROSITE" id="PS51160">
    <property type="entry name" value="ACYLPHOSPHATASE_3"/>
    <property type="match status" value="1"/>
</dbReference>
<keyword evidence="12" id="KW-0808">Transferase</keyword>
<dbReference type="UniPathway" id="UPA00335"/>
<feature type="active site" evidence="9">
    <location>
        <position position="45"/>
    </location>
</feature>
<feature type="domain" description="YrdC-like" evidence="11">
    <location>
        <begin position="212"/>
        <end position="397"/>
    </location>
</feature>
<evidence type="ECO:0000256" key="5">
    <source>
        <dbReference type="ARBA" id="ARBA00022771"/>
    </source>
</evidence>
<evidence type="ECO:0000256" key="3">
    <source>
        <dbReference type="ARBA" id="ARBA00022598"/>
    </source>
</evidence>
<sequence>MSAVMQPVAAQAERIRVQGLVQGVGFRPTVWRLARREGLRGWVRNDGDGVDLHVQGDAAAIERFARALRDEMPALARIDRVIRRPAVPEDAGDFRIVDSEGGAARTGVVPDAATCTDCRAEIFDPFARRYRYPFTNCTHCGPRLSIVEAIPYDRAHTTMRGFALCDDCRDEYTSPQDRRFHAQPVACHACGPRARLLRTDGAAMAADMLTMLDDVDAACTLLQRGEIVAIKGLGGYQFACDATRADAVARLRDRKRRPRKPFALMARDLDVIRRHCAVSDDEAALLASPAAPVVLLVADGARRVDDGVAPGLRTLGFMLPNTPLHHLMLRRMDRPIVLTSGNLADEPQCIDDAEVGARLGRIADYVLTHDRPIARRVDDSVARIVDGVPRLLRRARGYAPAPLRLPAGFERAPAVLAYGGELKNTFCLLRAGEAIVSHHVGDLDNPRTQEDYRRALADYEQLFEHRAEWLAVDLHPDYRSSRLGREQAAARGLPLATVQHHHAHVAACLADNEVALAAPPVLGIALDGLGYGDDDALWGGEFLLADYRAARRLGTFKPVALIGGDRAMREPWRNTYAHLMAEMGWARFANDYAELELHRFLAAQSRALIDGMLASGTQAPPASSCGRLFDAVAGAAGICRERTQYEGQAAIEFEALADAGTLADADDTLAYPFAVPRLKSGLPYIEPLAMWQALLGDLILGTPVPVISARFHKGLAKVIVAMVRQLCADGAPAGGVRRVALSGGVFQNRVLHEQVAARLRAAGFDVLAHRQVPANDGGLSLGQAVIAAARALSAAERRGE</sequence>
<dbReference type="Pfam" id="PF22521">
    <property type="entry name" value="HypF_C_2"/>
    <property type="match status" value="1"/>
</dbReference>
<feature type="domain" description="Acylphosphatase-like" evidence="10">
    <location>
        <begin position="12"/>
        <end position="98"/>
    </location>
</feature>
<dbReference type="PIRSF" id="PIRSF006256">
    <property type="entry name" value="CMPcnvr_hdrg_mat"/>
    <property type="match status" value="1"/>
</dbReference>
<comment type="pathway">
    <text evidence="1 8">Protein modification; [NiFe] hydrogenase maturation.</text>
</comment>
<evidence type="ECO:0000256" key="1">
    <source>
        <dbReference type="ARBA" id="ARBA00004711"/>
    </source>
</evidence>
<dbReference type="InterPro" id="IPR036046">
    <property type="entry name" value="Acylphosphatase-like_dom_sf"/>
</dbReference>
<dbReference type="Proteomes" id="UP000248330">
    <property type="component" value="Unassembled WGS sequence"/>
</dbReference>
<feature type="active site" evidence="9">
    <location>
        <position position="27"/>
    </location>
</feature>
<dbReference type="NCBIfam" id="TIGR00143">
    <property type="entry name" value="hypF"/>
    <property type="match status" value="1"/>
</dbReference>
<dbReference type="GO" id="GO:0016874">
    <property type="term" value="F:ligase activity"/>
    <property type="evidence" value="ECO:0007669"/>
    <property type="project" value="UniProtKB-UniRule"/>
</dbReference>
<dbReference type="GO" id="GO:0051604">
    <property type="term" value="P:protein maturation"/>
    <property type="evidence" value="ECO:0007669"/>
    <property type="project" value="TreeGrafter"/>
</dbReference>
<keyword evidence="9" id="KW-0378">Hydrolase</keyword>
<comment type="catalytic activity">
    <reaction evidence="9">
        <text>an acyl phosphate + H2O = a carboxylate + phosphate + H(+)</text>
        <dbReference type="Rhea" id="RHEA:14965"/>
        <dbReference type="ChEBI" id="CHEBI:15377"/>
        <dbReference type="ChEBI" id="CHEBI:15378"/>
        <dbReference type="ChEBI" id="CHEBI:29067"/>
        <dbReference type="ChEBI" id="CHEBI:43474"/>
        <dbReference type="ChEBI" id="CHEBI:59918"/>
        <dbReference type="EC" id="3.6.1.7"/>
    </reaction>
</comment>
<dbReference type="InterPro" id="IPR017945">
    <property type="entry name" value="DHBP_synth_RibB-like_a/b_dom"/>
</dbReference>
<dbReference type="Pfam" id="PF00708">
    <property type="entry name" value="Acylphosphatase"/>
    <property type="match status" value="1"/>
</dbReference>
<dbReference type="EMBL" id="QICN01000009">
    <property type="protein sequence ID" value="PXV65689.1"/>
    <property type="molecule type" value="Genomic_DNA"/>
</dbReference>
<name>A0A318E9K1_9GAMM</name>
<dbReference type="InterPro" id="IPR017968">
    <property type="entry name" value="Acylphosphatase_CS"/>
</dbReference>
<comment type="caution">
    <text evidence="12">The sequence shown here is derived from an EMBL/GenBank/DDBJ whole genome shotgun (WGS) entry which is preliminary data.</text>
</comment>
<comment type="catalytic activity">
    <reaction evidence="7 8">
        <text>C-terminal L-cysteinyl-[HypE protein] + carbamoyl phosphate + ATP + H2O = C-terminal S-carboxamide-L-cysteinyl-[HypE protein] + AMP + phosphate + diphosphate + H(+)</text>
        <dbReference type="Rhea" id="RHEA:55636"/>
        <dbReference type="Rhea" id="RHEA-COMP:14247"/>
        <dbReference type="Rhea" id="RHEA-COMP:14392"/>
        <dbReference type="ChEBI" id="CHEBI:15377"/>
        <dbReference type="ChEBI" id="CHEBI:15378"/>
        <dbReference type="ChEBI" id="CHEBI:30616"/>
        <dbReference type="ChEBI" id="CHEBI:33019"/>
        <dbReference type="ChEBI" id="CHEBI:43474"/>
        <dbReference type="ChEBI" id="CHEBI:58228"/>
        <dbReference type="ChEBI" id="CHEBI:76913"/>
        <dbReference type="ChEBI" id="CHEBI:139126"/>
        <dbReference type="ChEBI" id="CHEBI:456215"/>
    </reaction>
</comment>
<evidence type="ECO:0000256" key="7">
    <source>
        <dbReference type="ARBA" id="ARBA00048220"/>
    </source>
</evidence>
<dbReference type="AlphaFoldDB" id="A0A318E9K1"/>